<dbReference type="Pfam" id="PF24035">
    <property type="entry name" value="DUF7344"/>
    <property type="match status" value="1"/>
</dbReference>
<organism evidence="2 3">
    <name type="scientific">Natronosalvus hydrolyticus</name>
    <dbReference type="NCBI Taxonomy" id="2979988"/>
    <lineage>
        <taxon>Archaea</taxon>
        <taxon>Methanobacteriati</taxon>
        <taxon>Methanobacteriota</taxon>
        <taxon>Stenosarchaea group</taxon>
        <taxon>Halobacteria</taxon>
        <taxon>Halobacteriales</taxon>
        <taxon>Natrialbaceae</taxon>
        <taxon>Natronosalvus</taxon>
    </lineage>
</organism>
<dbReference type="InterPro" id="IPR036388">
    <property type="entry name" value="WH-like_DNA-bd_sf"/>
</dbReference>
<evidence type="ECO:0000313" key="2">
    <source>
        <dbReference type="EMBL" id="MCU4751088.1"/>
    </source>
</evidence>
<dbReference type="Gene3D" id="1.10.10.10">
    <property type="entry name" value="Winged helix-like DNA-binding domain superfamily/Winged helix DNA-binding domain"/>
    <property type="match status" value="1"/>
</dbReference>
<accession>A0AAP2Z6J8</accession>
<comment type="caution">
    <text evidence="2">The sequence shown here is derived from an EMBL/GenBank/DDBJ whole genome shotgun (WGS) entry which is preliminary data.</text>
</comment>
<dbReference type="RefSeq" id="WP_342806514.1">
    <property type="nucleotide sequence ID" value="NZ_JAOPJZ010000002.1"/>
</dbReference>
<dbReference type="AlphaFoldDB" id="A0AAP2Z6J8"/>
<proteinExistence type="predicted"/>
<dbReference type="InterPro" id="IPR036390">
    <property type="entry name" value="WH_DNA-bd_sf"/>
</dbReference>
<dbReference type="Proteomes" id="UP001321047">
    <property type="component" value="Unassembled WGS sequence"/>
</dbReference>
<reference evidence="2 3" key="1">
    <citation type="submission" date="2022-09" db="EMBL/GenBank/DDBJ databases">
        <title>Enrichment on poylsaccharides allowed isolation of novel metabolic and taxonomic groups of Haloarchaea.</title>
        <authorList>
            <person name="Sorokin D.Y."/>
            <person name="Elcheninov A.G."/>
            <person name="Khizhniak T.V."/>
            <person name="Kolganova T.V."/>
            <person name="Kublanov I.V."/>
        </authorList>
    </citation>
    <scope>NUCLEOTIDE SEQUENCE [LARGE SCALE GENOMIC DNA]</scope>
    <source>
        <strain evidence="2 3">AArc-curdl1</strain>
    </source>
</reference>
<name>A0AAP2Z6J8_9EURY</name>
<feature type="domain" description="DUF7344" evidence="1">
    <location>
        <begin position="23"/>
        <end position="94"/>
    </location>
</feature>
<keyword evidence="3" id="KW-1185">Reference proteome</keyword>
<gene>
    <name evidence="2" type="ORF">OB919_03680</name>
</gene>
<dbReference type="InterPro" id="IPR055768">
    <property type="entry name" value="DUF7344"/>
</dbReference>
<dbReference type="EMBL" id="JAOPJZ010000002">
    <property type="protein sequence ID" value="MCU4751088.1"/>
    <property type="molecule type" value="Genomic_DNA"/>
</dbReference>
<evidence type="ECO:0000259" key="1">
    <source>
        <dbReference type="Pfam" id="PF24035"/>
    </source>
</evidence>
<evidence type="ECO:0000313" key="3">
    <source>
        <dbReference type="Proteomes" id="UP001321047"/>
    </source>
</evidence>
<protein>
    <recommendedName>
        <fullName evidence="1">DUF7344 domain-containing protein</fullName>
    </recommendedName>
</protein>
<sequence>MKTDTLPNQGGVKRPSLTPNTTFRLLLDERRRQLLRTLTQSVGTHTVTDLVDHLQILEGPATPRGEVECSLLHVHLPILEEAGVVQYDTTVGTVKTTEKARSLDPYLELAAPHDR</sequence>
<dbReference type="SUPFAM" id="SSF46785">
    <property type="entry name" value="Winged helix' DNA-binding domain"/>
    <property type="match status" value="1"/>
</dbReference>